<dbReference type="AlphaFoldDB" id="A0A370GBX9"/>
<dbReference type="Proteomes" id="UP000562982">
    <property type="component" value="Unassembled WGS sequence"/>
</dbReference>
<keyword evidence="3" id="KW-1185">Reference proteome</keyword>
<proteinExistence type="predicted"/>
<name>A0A370GBX9_GLULI</name>
<dbReference type="RefSeq" id="WP_114726361.1">
    <property type="nucleotide sequence ID" value="NZ_BJMI01000001.1"/>
</dbReference>
<accession>A0A370GBX9</accession>
<evidence type="ECO:0000313" key="1">
    <source>
        <dbReference type="EMBL" id="MBB2185686.1"/>
    </source>
</evidence>
<organism evidence="2 3">
    <name type="scientific">Gluconacetobacter liquefaciens</name>
    <name type="common">Acetobacter liquefaciens</name>
    <dbReference type="NCBI Taxonomy" id="89584"/>
    <lineage>
        <taxon>Bacteria</taxon>
        <taxon>Pseudomonadati</taxon>
        <taxon>Pseudomonadota</taxon>
        <taxon>Alphaproteobacteria</taxon>
        <taxon>Acetobacterales</taxon>
        <taxon>Acetobacteraceae</taxon>
        <taxon>Gluconacetobacter</taxon>
    </lineage>
</organism>
<reference evidence="1 4" key="2">
    <citation type="submission" date="2020-04" db="EMBL/GenBank/DDBJ databases">
        <title>Description of novel Gluconacetobacter.</title>
        <authorList>
            <person name="Sombolestani A."/>
        </authorList>
    </citation>
    <scope>NUCLEOTIDE SEQUENCE [LARGE SCALE GENOMIC DNA]</scope>
    <source>
        <strain evidence="1 4">LMG 1382</strain>
    </source>
</reference>
<reference evidence="2 3" key="1">
    <citation type="submission" date="2018-07" db="EMBL/GenBank/DDBJ databases">
        <title>Genomic Encyclopedia of Type Strains, Phase IV (KMG-IV): sequencing the most valuable type-strain genomes for metagenomic binning, comparative biology and taxonomic classification.</title>
        <authorList>
            <person name="Goeker M."/>
        </authorList>
    </citation>
    <scope>NUCLEOTIDE SEQUENCE [LARGE SCALE GENOMIC DNA]</scope>
    <source>
        <strain evidence="2 3">DSM 5603</strain>
    </source>
</reference>
<gene>
    <name evidence="2" type="ORF">C7453_102283</name>
    <name evidence="1" type="ORF">HLH32_04685</name>
</gene>
<protein>
    <submittedName>
        <fullName evidence="2">Uncharacterized protein</fullName>
    </submittedName>
</protein>
<sequence length="63" mass="7152">MAIGEDRIREWRGMAIEWAEAAPHAGTGFFQATMCVLMRRSAGGRRDCSFFKVSKRAGEHYED</sequence>
<dbReference type="Proteomes" id="UP000254958">
    <property type="component" value="Unassembled WGS sequence"/>
</dbReference>
<evidence type="ECO:0000313" key="2">
    <source>
        <dbReference type="EMBL" id="RDI39493.1"/>
    </source>
</evidence>
<evidence type="ECO:0000313" key="4">
    <source>
        <dbReference type="Proteomes" id="UP000562982"/>
    </source>
</evidence>
<dbReference type="EMBL" id="JABEQI010000002">
    <property type="protein sequence ID" value="MBB2185686.1"/>
    <property type="molecule type" value="Genomic_DNA"/>
</dbReference>
<evidence type="ECO:0000313" key="3">
    <source>
        <dbReference type="Proteomes" id="UP000254958"/>
    </source>
</evidence>
<dbReference type="EMBL" id="QQAW01000002">
    <property type="protein sequence ID" value="RDI39493.1"/>
    <property type="molecule type" value="Genomic_DNA"/>
</dbReference>
<comment type="caution">
    <text evidence="2">The sequence shown here is derived from an EMBL/GenBank/DDBJ whole genome shotgun (WGS) entry which is preliminary data.</text>
</comment>